<dbReference type="GO" id="GO:0016491">
    <property type="term" value="F:oxidoreductase activity"/>
    <property type="evidence" value="ECO:0007669"/>
    <property type="project" value="InterPro"/>
</dbReference>
<dbReference type="RefSeq" id="WP_155342688.1">
    <property type="nucleotide sequence ID" value="NZ_BAAAHM010000001.1"/>
</dbReference>
<reference evidence="2 3" key="1">
    <citation type="submission" date="2019-10" db="EMBL/GenBank/DDBJ databases">
        <title>Whole genome shotgun sequence of Acrocarpospora pleiomorpha NBRC 16267.</title>
        <authorList>
            <person name="Ichikawa N."/>
            <person name="Kimura A."/>
            <person name="Kitahashi Y."/>
            <person name="Komaki H."/>
            <person name="Oguchi A."/>
        </authorList>
    </citation>
    <scope>NUCLEOTIDE SEQUENCE [LARGE SCALE GENOMIC DNA]</scope>
    <source>
        <strain evidence="2 3">NBRC 16267</strain>
    </source>
</reference>
<dbReference type="OrthoDB" id="9812295at2"/>
<dbReference type="Proteomes" id="UP000377595">
    <property type="component" value="Unassembled WGS sequence"/>
</dbReference>
<keyword evidence="3" id="KW-1185">Reference proteome</keyword>
<dbReference type="Gene3D" id="3.40.50.360">
    <property type="match status" value="1"/>
</dbReference>
<dbReference type="InterPro" id="IPR050712">
    <property type="entry name" value="NAD(P)H-dep_reductase"/>
</dbReference>
<gene>
    <name evidence="2" type="ORF">Aple_004290</name>
</gene>
<sequence>MSKLKIIVGTTRPTRNADRVTAWVQAAATSHGAFEVEVLDLRDWPLPFFAEHFGSVGDINDPTYSQPLVKAWNRAVKDADAYLVVTGEYNHSVPGVLKNAIDTVWLSHAFRNKPVAAVGYSAGIGGGIRSLEHLAQIMVETEAVPLRNTVVMPFITDAFDDTGQPTNPATSASLQVLLDDLAWWSTALERARAAGELVPGRMRLRDLTLKAQAAATRAS</sequence>
<dbReference type="PANTHER" id="PTHR30543:SF21">
    <property type="entry name" value="NAD(P)H-DEPENDENT FMN REDUCTASE LOT6"/>
    <property type="match status" value="1"/>
</dbReference>
<evidence type="ECO:0000259" key="1">
    <source>
        <dbReference type="Pfam" id="PF03358"/>
    </source>
</evidence>
<accession>A0A5M3X8W2</accession>
<dbReference type="AlphaFoldDB" id="A0A5M3X8W2"/>
<organism evidence="2 3">
    <name type="scientific">Acrocarpospora pleiomorpha</name>
    <dbReference type="NCBI Taxonomy" id="90975"/>
    <lineage>
        <taxon>Bacteria</taxon>
        <taxon>Bacillati</taxon>
        <taxon>Actinomycetota</taxon>
        <taxon>Actinomycetes</taxon>
        <taxon>Streptosporangiales</taxon>
        <taxon>Streptosporangiaceae</taxon>
        <taxon>Acrocarpospora</taxon>
    </lineage>
</organism>
<protein>
    <submittedName>
        <fullName evidence="2">FMN reductase</fullName>
    </submittedName>
</protein>
<dbReference type="SUPFAM" id="SSF52218">
    <property type="entry name" value="Flavoproteins"/>
    <property type="match status" value="1"/>
</dbReference>
<evidence type="ECO:0000313" key="2">
    <source>
        <dbReference type="EMBL" id="GES17534.1"/>
    </source>
</evidence>
<dbReference type="GO" id="GO:0010181">
    <property type="term" value="F:FMN binding"/>
    <property type="evidence" value="ECO:0007669"/>
    <property type="project" value="TreeGrafter"/>
</dbReference>
<dbReference type="GO" id="GO:0005829">
    <property type="term" value="C:cytosol"/>
    <property type="evidence" value="ECO:0007669"/>
    <property type="project" value="TreeGrafter"/>
</dbReference>
<comment type="caution">
    <text evidence="2">The sequence shown here is derived from an EMBL/GenBank/DDBJ whole genome shotgun (WGS) entry which is preliminary data.</text>
</comment>
<evidence type="ECO:0000313" key="3">
    <source>
        <dbReference type="Proteomes" id="UP000377595"/>
    </source>
</evidence>
<dbReference type="PANTHER" id="PTHR30543">
    <property type="entry name" value="CHROMATE REDUCTASE"/>
    <property type="match status" value="1"/>
</dbReference>
<dbReference type="Pfam" id="PF03358">
    <property type="entry name" value="FMN_red"/>
    <property type="match status" value="1"/>
</dbReference>
<dbReference type="InterPro" id="IPR029039">
    <property type="entry name" value="Flavoprotein-like_sf"/>
</dbReference>
<proteinExistence type="predicted"/>
<name>A0A5M3X8W2_9ACTN</name>
<dbReference type="InterPro" id="IPR005025">
    <property type="entry name" value="FMN_Rdtase-like_dom"/>
</dbReference>
<feature type="domain" description="NADPH-dependent FMN reductase-like" evidence="1">
    <location>
        <begin position="3"/>
        <end position="154"/>
    </location>
</feature>
<dbReference type="EMBL" id="BLAF01000004">
    <property type="protein sequence ID" value="GES17534.1"/>
    <property type="molecule type" value="Genomic_DNA"/>
</dbReference>